<dbReference type="Proteomes" id="UP001238467">
    <property type="component" value="Unassembled WGS sequence"/>
</dbReference>
<dbReference type="PANTHER" id="PTHR37955">
    <property type="entry name" value="TELLURITE RESISTANCE PROTEIN TEHA"/>
    <property type="match status" value="1"/>
</dbReference>
<evidence type="ECO:0000256" key="3">
    <source>
        <dbReference type="ARBA" id="ARBA00022989"/>
    </source>
</evidence>
<feature type="transmembrane region" description="Helical" evidence="5">
    <location>
        <begin position="255"/>
        <end position="273"/>
    </location>
</feature>
<evidence type="ECO:0000256" key="1">
    <source>
        <dbReference type="ARBA" id="ARBA00004141"/>
    </source>
</evidence>
<dbReference type="EMBL" id="JAUSUH010000008">
    <property type="protein sequence ID" value="MDQ0348970.1"/>
    <property type="molecule type" value="Genomic_DNA"/>
</dbReference>
<organism evidence="6 7">
    <name type="scientific">Ancylobacter vacuolatus</name>
    <dbReference type="NCBI Taxonomy" id="223389"/>
    <lineage>
        <taxon>Bacteria</taxon>
        <taxon>Pseudomonadati</taxon>
        <taxon>Pseudomonadota</taxon>
        <taxon>Alphaproteobacteria</taxon>
        <taxon>Hyphomicrobiales</taxon>
        <taxon>Xanthobacteraceae</taxon>
        <taxon>Ancylobacter</taxon>
    </lineage>
</organism>
<feature type="transmembrane region" description="Helical" evidence="5">
    <location>
        <begin position="44"/>
        <end position="64"/>
    </location>
</feature>
<evidence type="ECO:0000256" key="5">
    <source>
        <dbReference type="SAM" id="Phobius"/>
    </source>
</evidence>
<protein>
    <submittedName>
        <fullName evidence="6">Tellurite resistance protein</fullName>
    </submittedName>
</protein>
<proteinExistence type="predicted"/>
<dbReference type="Gene3D" id="1.50.10.150">
    <property type="entry name" value="Voltage-dependent anion channel"/>
    <property type="match status" value="1"/>
</dbReference>
<accession>A0ABU0DL61</accession>
<dbReference type="PANTHER" id="PTHR37955:SF1">
    <property type="entry name" value="DEP DOMAIN-CONTAINING PROTEIN"/>
    <property type="match status" value="1"/>
</dbReference>
<feature type="transmembrane region" description="Helical" evidence="5">
    <location>
        <begin position="224"/>
        <end position="243"/>
    </location>
</feature>
<feature type="transmembrane region" description="Helical" evidence="5">
    <location>
        <begin position="76"/>
        <end position="96"/>
    </location>
</feature>
<comment type="caution">
    <text evidence="6">The sequence shown here is derived from an EMBL/GenBank/DDBJ whole genome shotgun (WGS) entry which is preliminary data.</text>
</comment>
<dbReference type="InterPro" id="IPR004695">
    <property type="entry name" value="SLAC1/Mae1/Ssu1/TehA"/>
</dbReference>
<evidence type="ECO:0000313" key="7">
    <source>
        <dbReference type="Proteomes" id="UP001238467"/>
    </source>
</evidence>
<keyword evidence="2 5" id="KW-0812">Transmembrane</keyword>
<evidence type="ECO:0000313" key="6">
    <source>
        <dbReference type="EMBL" id="MDQ0348970.1"/>
    </source>
</evidence>
<gene>
    <name evidence="6" type="ORF">J2S76_003404</name>
</gene>
<feature type="transmembrane region" description="Helical" evidence="5">
    <location>
        <begin position="165"/>
        <end position="187"/>
    </location>
</feature>
<keyword evidence="3 5" id="KW-1133">Transmembrane helix</keyword>
<dbReference type="InterPro" id="IPR038665">
    <property type="entry name" value="Voltage-dep_anion_channel_sf"/>
</dbReference>
<feature type="transmembrane region" description="Helical" evidence="5">
    <location>
        <begin position="102"/>
        <end position="127"/>
    </location>
</feature>
<dbReference type="RefSeq" id="WP_307062241.1">
    <property type="nucleotide sequence ID" value="NZ_JAUSUH010000008.1"/>
</dbReference>
<keyword evidence="4 5" id="KW-0472">Membrane</keyword>
<evidence type="ECO:0000256" key="2">
    <source>
        <dbReference type="ARBA" id="ARBA00022692"/>
    </source>
</evidence>
<reference evidence="6 7" key="1">
    <citation type="submission" date="2023-07" db="EMBL/GenBank/DDBJ databases">
        <title>Genomic Encyclopedia of Type Strains, Phase IV (KMG-IV): sequencing the most valuable type-strain genomes for metagenomic binning, comparative biology and taxonomic classification.</title>
        <authorList>
            <person name="Goeker M."/>
        </authorList>
    </citation>
    <scope>NUCLEOTIDE SEQUENCE [LARGE SCALE GENOMIC DNA]</scope>
    <source>
        <strain evidence="6 7">DSM 1277</strain>
    </source>
</reference>
<evidence type="ECO:0000256" key="4">
    <source>
        <dbReference type="ARBA" id="ARBA00023136"/>
    </source>
</evidence>
<name>A0ABU0DL61_9HYPH</name>
<keyword evidence="7" id="KW-1185">Reference proteome</keyword>
<sequence length="316" mass="33331">MTSFLLHMRPMFFGSVLGIGGLANGWRMATRLWGAPVLIGESLAVLAFGLWLLWSVLYALKWLIHSGAARAELNHPAQGLIAALAPVSTLIAAIAIGPHVPLLGWSLFILGASGVVLYAAWSVGGLWQGGRMPQEVTPILYLPTVGGGLVGAIACATFGQTALGWMFFGMGVMSWLSMESVFLTRLFQHALPAAQRSSLGMELAPPAVACVAYLSLAPGPADKVALALFGYGCFLALVMARLVPWLRQQPFGPGAWGYTFGVATLPLAALKLTEQGAGEPVTQMALVLFIAGNVIIGWIALRSVIGVFAFFKAPRG</sequence>
<dbReference type="Pfam" id="PF03595">
    <property type="entry name" value="SLAC1"/>
    <property type="match status" value="1"/>
</dbReference>
<feature type="transmembrane region" description="Helical" evidence="5">
    <location>
        <begin position="139"/>
        <end position="159"/>
    </location>
</feature>
<dbReference type="InterPro" id="IPR052951">
    <property type="entry name" value="Tellurite_res_ion_channel"/>
</dbReference>
<feature type="transmembrane region" description="Helical" evidence="5">
    <location>
        <begin position="285"/>
        <end position="311"/>
    </location>
</feature>
<comment type="subcellular location">
    <subcellularLocation>
        <location evidence="1">Membrane</location>
        <topology evidence="1">Multi-pass membrane protein</topology>
    </subcellularLocation>
</comment>